<gene>
    <name evidence="1" type="ORF">GCM10009801_10370</name>
</gene>
<organism evidence="1 2">
    <name type="scientific">Streptomyces albiaxialis</name>
    <dbReference type="NCBI Taxonomy" id="329523"/>
    <lineage>
        <taxon>Bacteria</taxon>
        <taxon>Bacillati</taxon>
        <taxon>Actinomycetota</taxon>
        <taxon>Actinomycetes</taxon>
        <taxon>Kitasatosporales</taxon>
        <taxon>Streptomycetaceae</taxon>
        <taxon>Streptomyces</taxon>
    </lineage>
</organism>
<dbReference type="SUPFAM" id="SSF47789">
    <property type="entry name" value="C-terminal domain of RNA polymerase alpha subunit"/>
    <property type="match status" value="1"/>
</dbReference>
<dbReference type="InterPro" id="IPR038056">
    <property type="entry name" value="YjbR-like_sf"/>
</dbReference>
<comment type="caution">
    <text evidence="1">The sequence shown here is derived from an EMBL/GenBank/DDBJ whole genome shotgun (WGS) entry which is preliminary data.</text>
</comment>
<protein>
    <recommendedName>
        <fullName evidence="3">DNA-binding protein</fullName>
    </recommendedName>
</protein>
<reference evidence="1 2" key="1">
    <citation type="journal article" date="2019" name="Int. J. Syst. Evol. Microbiol.">
        <title>The Global Catalogue of Microorganisms (GCM) 10K type strain sequencing project: providing services to taxonomists for standard genome sequencing and annotation.</title>
        <authorList>
            <consortium name="The Broad Institute Genomics Platform"/>
            <consortium name="The Broad Institute Genome Sequencing Center for Infectious Disease"/>
            <person name="Wu L."/>
            <person name="Ma J."/>
        </authorList>
    </citation>
    <scope>NUCLEOTIDE SEQUENCE [LARGE SCALE GENOMIC DNA]</scope>
    <source>
        <strain evidence="1 2">JCM 15478</strain>
    </source>
</reference>
<dbReference type="Pfam" id="PF04237">
    <property type="entry name" value="YjbR"/>
    <property type="match status" value="1"/>
</dbReference>
<evidence type="ECO:0000313" key="1">
    <source>
        <dbReference type="EMBL" id="GAA2065232.1"/>
    </source>
</evidence>
<accession>A0ABN2VL80</accession>
<dbReference type="Proteomes" id="UP001500016">
    <property type="component" value="Unassembled WGS sequence"/>
</dbReference>
<name>A0ABN2VL80_9ACTN</name>
<dbReference type="RefSeq" id="WP_344524478.1">
    <property type="nucleotide sequence ID" value="NZ_BAAAPE010000002.1"/>
</dbReference>
<dbReference type="InterPro" id="IPR058532">
    <property type="entry name" value="YjbR/MT2646/Rv2570-like"/>
</dbReference>
<sequence length="187" mass="19216">MTTLAQLRKAALALPETEEGTHFGIAAFSVRGKGFASVTKDGYVQLRLPRDEAEAAVAAHPGGELLTRGAAPIGFRVPLADINGKDLNALVRAAWFGRAPKRLAASLAEAEAAADGSADGASAHEGDLPGGIGRPATRALFGAGLTTLERVAGRTEAELLALHGVGPKAVRILKQTLAERGLALRSP</sequence>
<dbReference type="SUPFAM" id="SSF142906">
    <property type="entry name" value="YjbR-like"/>
    <property type="match status" value="1"/>
</dbReference>
<evidence type="ECO:0008006" key="3">
    <source>
        <dbReference type="Google" id="ProtNLM"/>
    </source>
</evidence>
<evidence type="ECO:0000313" key="2">
    <source>
        <dbReference type="Proteomes" id="UP001500016"/>
    </source>
</evidence>
<dbReference type="EMBL" id="BAAAPE010000002">
    <property type="protein sequence ID" value="GAA2065232.1"/>
    <property type="molecule type" value="Genomic_DNA"/>
</dbReference>
<keyword evidence="2" id="KW-1185">Reference proteome</keyword>
<dbReference type="Gene3D" id="1.10.150.20">
    <property type="entry name" value="5' to 3' exonuclease, C-terminal subdomain"/>
    <property type="match status" value="1"/>
</dbReference>
<proteinExistence type="predicted"/>